<gene>
    <name evidence="2" type="ORF">FPZ52_03485</name>
</gene>
<accession>A0A5B8IV91</accession>
<reference evidence="2 3" key="1">
    <citation type="submission" date="2019-07" db="EMBL/GenBank/DDBJ databases">
        <title>Litoreibacter alkalisoli sp. nov., isolated from saline-alkaline soil.</title>
        <authorList>
            <person name="Wang S."/>
            <person name="Xu L."/>
            <person name="Xing Y.-T."/>
            <person name="Sun J.-Q."/>
        </authorList>
    </citation>
    <scope>NUCLEOTIDE SEQUENCE [LARGE SCALE GENOMIC DNA]</scope>
    <source>
        <strain evidence="2 3">LN3S51</strain>
    </source>
</reference>
<organism evidence="2 3">
    <name type="scientific">Qingshengfaniella alkalisoli</name>
    <dbReference type="NCBI Taxonomy" id="2599296"/>
    <lineage>
        <taxon>Bacteria</taxon>
        <taxon>Pseudomonadati</taxon>
        <taxon>Pseudomonadota</taxon>
        <taxon>Alphaproteobacteria</taxon>
        <taxon>Rhodobacterales</taxon>
        <taxon>Paracoccaceae</taxon>
        <taxon>Qingshengfaniella</taxon>
    </lineage>
</organism>
<dbReference type="RefSeq" id="WP_146363747.1">
    <property type="nucleotide sequence ID" value="NZ_CP042261.1"/>
</dbReference>
<feature type="transmembrane region" description="Helical" evidence="1">
    <location>
        <begin position="121"/>
        <end position="140"/>
    </location>
</feature>
<keyword evidence="1" id="KW-1133">Transmembrane helix</keyword>
<sequence>MKHLTRIANLLLLVAFPVAWGAPLMRAGLLPFFGMSEISVLSGIGVLWESDPWLASLVILLAIVAPYLKTLGLAGIQFGYLTDRFRPVIRFLGRLAFADIFLIALYVVIAKGVGVGRVEPAWGLWLFTGCVIASLMLSYLSPKAR</sequence>
<evidence type="ECO:0000256" key="1">
    <source>
        <dbReference type="SAM" id="Phobius"/>
    </source>
</evidence>
<protein>
    <submittedName>
        <fullName evidence="2">Paraquat-inducible membrane protein A</fullName>
    </submittedName>
</protein>
<dbReference type="Proteomes" id="UP000318483">
    <property type="component" value="Chromosome"/>
</dbReference>
<dbReference type="Pfam" id="PF04403">
    <property type="entry name" value="PqiA"/>
    <property type="match status" value="1"/>
</dbReference>
<evidence type="ECO:0000313" key="2">
    <source>
        <dbReference type="EMBL" id="QDY68781.1"/>
    </source>
</evidence>
<keyword evidence="1" id="KW-0472">Membrane</keyword>
<keyword evidence="3" id="KW-1185">Reference proteome</keyword>
<feature type="transmembrane region" description="Helical" evidence="1">
    <location>
        <begin position="88"/>
        <end position="109"/>
    </location>
</feature>
<keyword evidence="1" id="KW-0812">Transmembrane</keyword>
<evidence type="ECO:0000313" key="3">
    <source>
        <dbReference type="Proteomes" id="UP000318483"/>
    </source>
</evidence>
<dbReference type="KEGG" id="lit:FPZ52_03485"/>
<proteinExistence type="predicted"/>
<dbReference type="EMBL" id="CP042261">
    <property type="protein sequence ID" value="QDY68781.1"/>
    <property type="molecule type" value="Genomic_DNA"/>
</dbReference>
<dbReference type="OrthoDB" id="7859336at2"/>
<feature type="transmembrane region" description="Helical" evidence="1">
    <location>
        <begin position="53"/>
        <end position="76"/>
    </location>
</feature>
<dbReference type="InterPro" id="IPR007498">
    <property type="entry name" value="PqiA-like"/>
</dbReference>
<name>A0A5B8IV91_9RHOB</name>
<dbReference type="AlphaFoldDB" id="A0A5B8IV91"/>